<feature type="region of interest" description="Disordered" evidence="1">
    <location>
        <begin position="370"/>
        <end position="445"/>
    </location>
</feature>
<dbReference type="Pfam" id="PF15718">
    <property type="entry name" value="MNR"/>
    <property type="match status" value="3"/>
</dbReference>
<dbReference type="InterPro" id="IPR031447">
    <property type="entry name" value="MNR"/>
</dbReference>
<reference evidence="2 3" key="2">
    <citation type="submission" date="2017-04" db="EMBL/GenBank/DDBJ databases">
        <title>CpG methylation of centromeres and impact of large insertions on vertebrate speciation.</title>
        <authorList>
            <person name="Ichikawa K."/>
            <person name="Yoshimura J."/>
            <person name="Morishita S."/>
        </authorList>
    </citation>
    <scope>NUCLEOTIDE SEQUENCE</scope>
    <source>
        <strain evidence="2 3">HNI</strain>
    </source>
</reference>
<feature type="region of interest" description="Disordered" evidence="1">
    <location>
        <begin position="608"/>
        <end position="635"/>
    </location>
</feature>
<protein>
    <submittedName>
        <fullName evidence="2">Si:dkey-243i1.1</fullName>
    </submittedName>
</protein>
<feature type="compositionally biased region" description="Basic residues" evidence="1">
    <location>
        <begin position="370"/>
        <end position="387"/>
    </location>
</feature>
<feature type="region of interest" description="Disordered" evidence="1">
    <location>
        <begin position="535"/>
        <end position="554"/>
    </location>
</feature>
<accession>A0A3P9M173</accession>
<feature type="region of interest" description="Disordered" evidence="1">
    <location>
        <begin position="458"/>
        <end position="493"/>
    </location>
</feature>
<dbReference type="PANTHER" id="PTHR15732">
    <property type="entry name" value="PROTEIN MOONRAKER"/>
    <property type="match status" value="1"/>
</dbReference>
<reference key="1">
    <citation type="journal article" date="2007" name="Nature">
        <title>The medaka draft genome and insights into vertebrate genome evolution.</title>
        <authorList>
            <person name="Kasahara M."/>
            <person name="Naruse K."/>
            <person name="Sasaki S."/>
            <person name="Nakatani Y."/>
            <person name="Qu W."/>
            <person name="Ahsan B."/>
            <person name="Yamada T."/>
            <person name="Nagayasu Y."/>
            <person name="Doi K."/>
            <person name="Kasai Y."/>
            <person name="Jindo T."/>
            <person name="Kobayashi D."/>
            <person name="Shimada A."/>
            <person name="Toyoda A."/>
            <person name="Kuroki Y."/>
            <person name="Fujiyama A."/>
            <person name="Sasaki T."/>
            <person name="Shimizu A."/>
            <person name="Asakawa S."/>
            <person name="Shimizu N."/>
            <person name="Hashimoto S."/>
            <person name="Yang J."/>
            <person name="Lee Y."/>
            <person name="Matsushima K."/>
            <person name="Sugano S."/>
            <person name="Sakaizumi M."/>
            <person name="Narita T."/>
            <person name="Ohishi K."/>
            <person name="Haga S."/>
            <person name="Ohta F."/>
            <person name="Nomoto H."/>
            <person name="Nogata K."/>
            <person name="Morishita T."/>
            <person name="Endo T."/>
            <person name="Shin-I T."/>
            <person name="Takeda H."/>
            <person name="Morishita S."/>
            <person name="Kohara Y."/>
        </authorList>
    </citation>
    <scope>NUCLEOTIDE SEQUENCE [LARGE SCALE GENOMIC DNA]</scope>
    <source>
        <strain>Hd-rR</strain>
    </source>
</reference>
<feature type="compositionally biased region" description="Basic and acidic residues" evidence="1">
    <location>
        <begin position="613"/>
        <end position="624"/>
    </location>
</feature>
<evidence type="ECO:0000256" key="1">
    <source>
        <dbReference type="SAM" id="MobiDB-lite"/>
    </source>
</evidence>
<evidence type="ECO:0000313" key="2">
    <source>
        <dbReference type="Ensembl" id="ENSORLP00020026674.1"/>
    </source>
</evidence>
<name>A0A3P9M173_ORYLA</name>
<feature type="region of interest" description="Disordered" evidence="1">
    <location>
        <begin position="507"/>
        <end position="528"/>
    </location>
</feature>
<reference evidence="2" key="4">
    <citation type="submission" date="2025-09" db="UniProtKB">
        <authorList>
            <consortium name="Ensembl"/>
        </authorList>
    </citation>
    <scope>IDENTIFICATION</scope>
    <source>
        <strain evidence="2">HNI</strain>
    </source>
</reference>
<evidence type="ECO:0000313" key="3">
    <source>
        <dbReference type="Proteomes" id="UP000265180"/>
    </source>
</evidence>
<feature type="region of interest" description="Disordered" evidence="1">
    <location>
        <begin position="148"/>
        <end position="204"/>
    </location>
</feature>
<dbReference type="GO" id="GO:0007099">
    <property type="term" value="P:centriole replication"/>
    <property type="evidence" value="ECO:0007669"/>
    <property type="project" value="InterPro"/>
</dbReference>
<proteinExistence type="predicted"/>
<dbReference type="Ensembl" id="ENSORLT00020001310.1">
    <property type="protein sequence ID" value="ENSORLP00020026674.1"/>
    <property type="gene ID" value="ENSORLG00020009246.1"/>
</dbReference>
<dbReference type="AlphaFoldDB" id="A0A3P9M173"/>
<sequence>MTTQHVQAGPVNSLGQDNLNRAWVAVNLNVNVGDPAIIRTTNKLLFNEAIPANAINRATRVGPPAPIVIEKLLPRTEEAENGRSSRSSLGFTALSEERLQAAVKLAKKDLRRRRFESHANIGFKPLQEISYFETSDVELLEELAASPSKTKLKFSSPKEKVARPGTKQHISQKYPASSLPRAGQSPPTRDSGLGQKKGDKPTPLSQEIQKLQNELEVYIQKVEELANREENVEEPFEPEEQTKLEMRRQKQAARSARVIYVLQQQVKEIRRDIENLRADKTWDTKKAIAINKLAAAHRGALRALQVISHQLSDVSHSKVPPHCKEFGQLLRQLSLCSAKVEVEQDSAVPGIALDILQKLETLDSVLSKQHLHEKRQNHAYSPHRKLPHSSMSPSPAPKGPSTSAAGRPPLKPKRGFHGERRMGPHTSRRTSPTSHPPVRRRDAPHVGLRLVAQQRELKKLQGRVKKNAASSKEQRPEKRKSHIPGAGFQQPTVSSRLRVNHLPEKQHSVPWIPTSPHSPPPQRSPQRGISEHRCLFSPAKPPLSPPKQQVGGGLDTELTLSPAKAKEAQNEALRKAWLDKLTVQRQKELNHFTIEEAERIQRLRSEVISAQTSDKEKTSKERTRPLVKGPQAAGGAERLSEALLEDLSEDTAARAAEADRRFEGLALCGLPASTLESMLLRMEEIQRDEEEVRRRFASITYSDPLYWNREGSQRRVPGSRPASPQPIRFTRPVLKQTSAADIVLEKPLDVGHDSLFESSLTDQASQSEQVPTSSTVIRRPLERSKGTVISVPSSMLRSIRHYQDNYDSFVRSKAHEAPGGFNPWAVAESLADEFLSEVLDDVATEFQDVMEEYAEAVFTSEFLQPIESPPASTAAVVRQ</sequence>
<reference evidence="2" key="3">
    <citation type="submission" date="2025-08" db="UniProtKB">
        <authorList>
            <consortium name="Ensembl"/>
        </authorList>
    </citation>
    <scope>IDENTIFICATION</scope>
    <source>
        <strain evidence="2">HNI</strain>
    </source>
</reference>
<organism evidence="2 3">
    <name type="scientific">Oryzias latipes</name>
    <name type="common">Japanese rice fish</name>
    <name type="synonym">Japanese killifish</name>
    <dbReference type="NCBI Taxonomy" id="8090"/>
    <lineage>
        <taxon>Eukaryota</taxon>
        <taxon>Metazoa</taxon>
        <taxon>Chordata</taxon>
        <taxon>Craniata</taxon>
        <taxon>Vertebrata</taxon>
        <taxon>Euteleostomi</taxon>
        <taxon>Actinopterygii</taxon>
        <taxon>Neopterygii</taxon>
        <taxon>Teleostei</taxon>
        <taxon>Neoteleostei</taxon>
        <taxon>Acanthomorphata</taxon>
        <taxon>Ovalentaria</taxon>
        <taxon>Atherinomorphae</taxon>
        <taxon>Beloniformes</taxon>
        <taxon>Adrianichthyidae</taxon>
        <taxon>Oryziinae</taxon>
        <taxon>Oryzias</taxon>
    </lineage>
</organism>
<dbReference type="Proteomes" id="UP000265180">
    <property type="component" value="Chromosome 13"/>
</dbReference>
<dbReference type="PANTHER" id="PTHR15732:SF4">
    <property type="entry name" value="PROTEIN MOONRAKER"/>
    <property type="match status" value="1"/>
</dbReference>